<dbReference type="Pfam" id="PF00145">
    <property type="entry name" value="DNA_methylase"/>
    <property type="match status" value="1"/>
</dbReference>
<dbReference type="PANTHER" id="PTHR10629:SF52">
    <property type="entry name" value="DNA (CYTOSINE-5)-METHYLTRANSFERASE 1"/>
    <property type="match status" value="1"/>
</dbReference>
<evidence type="ECO:0000313" key="10">
    <source>
        <dbReference type="Proteomes" id="UP000321224"/>
    </source>
</evidence>
<comment type="caution">
    <text evidence="7">The sequence shown here is derived from an EMBL/GenBank/DDBJ whole genome shotgun (WGS) entry which is preliminary data.</text>
</comment>
<organism evidence="7 10">
    <name type="scientific">Myxococcus virescens</name>
    <dbReference type="NCBI Taxonomy" id="83456"/>
    <lineage>
        <taxon>Bacteria</taxon>
        <taxon>Pseudomonadati</taxon>
        <taxon>Myxococcota</taxon>
        <taxon>Myxococcia</taxon>
        <taxon>Myxococcales</taxon>
        <taxon>Cystobacterineae</taxon>
        <taxon>Myxococcaceae</taxon>
        <taxon>Myxococcus</taxon>
    </lineage>
</organism>
<dbReference type="Proteomes" id="UP000198717">
    <property type="component" value="Unassembled WGS sequence"/>
</dbReference>
<dbReference type="GO" id="GO:0003677">
    <property type="term" value="F:DNA binding"/>
    <property type="evidence" value="ECO:0007669"/>
    <property type="project" value="TreeGrafter"/>
</dbReference>
<dbReference type="InterPro" id="IPR001525">
    <property type="entry name" value="C5_MeTfrase"/>
</dbReference>
<protein>
    <recommendedName>
        <fullName evidence="1">DNA (cytosine-5-)-methyltransferase</fullName>
        <ecNumber evidence="1">2.1.1.37</ecNumber>
    </recommendedName>
</protein>
<evidence type="ECO:0000256" key="5">
    <source>
        <dbReference type="ARBA" id="ARBA00022747"/>
    </source>
</evidence>
<proteinExistence type="predicted"/>
<dbReference type="GO" id="GO:0009307">
    <property type="term" value="P:DNA restriction-modification system"/>
    <property type="evidence" value="ECO:0007669"/>
    <property type="project" value="UniProtKB-KW"/>
</dbReference>
<dbReference type="InterPro" id="IPR029063">
    <property type="entry name" value="SAM-dependent_MTases_sf"/>
</dbReference>
<evidence type="ECO:0000313" key="7">
    <source>
        <dbReference type="EMBL" id="GEL74650.1"/>
    </source>
</evidence>
<keyword evidence="9" id="KW-1185">Reference proteome</keyword>
<dbReference type="Gene3D" id="3.90.120.10">
    <property type="entry name" value="DNA Methylase, subunit A, domain 2"/>
    <property type="match status" value="1"/>
</dbReference>
<evidence type="ECO:0000256" key="3">
    <source>
        <dbReference type="ARBA" id="ARBA00022679"/>
    </source>
</evidence>
<gene>
    <name evidence="7" type="ORF">MVI01_64340</name>
    <name evidence="8" type="ORF">SAMN04488504_108177</name>
</gene>
<reference evidence="8 9" key="1">
    <citation type="submission" date="2016-10" db="EMBL/GenBank/DDBJ databases">
        <authorList>
            <person name="Varghese N."/>
            <person name="Submissions S."/>
        </authorList>
    </citation>
    <scope>NUCLEOTIDE SEQUENCE [LARGE SCALE GENOMIC DNA]</scope>
    <source>
        <strain evidence="8 9">DSM 2260</strain>
    </source>
</reference>
<dbReference type="InterPro" id="IPR050390">
    <property type="entry name" value="C5-Methyltransferase"/>
</dbReference>
<comment type="catalytic activity">
    <reaction evidence="6">
        <text>a 2'-deoxycytidine in DNA + S-adenosyl-L-methionine = a 5-methyl-2'-deoxycytidine in DNA + S-adenosyl-L-homocysteine + H(+)</text>
        <dbReference type="Rhea" id="RHEA:13681"/>
        <dbReference type="Rhea" id="RHEA-COMP:11369"/>
        <dbReference type="Rhea" id="RHEA-COMP:11370"/>
        <dbReference type="ChEBI" id="CHEBI:15378"/>
        <dbReference type="ChEBI" id="CHEBI:57856"/>
        <dbReference type="ChEBI" id="CHEBI:59789"/>
        <dbReference type="ChEBI" id="CHEBI:85452"/>
        <dbReference type="ChEBI" id="CHEBI:85454"/>
        <dbReference type="EC" id="2.1.1.37"/>
    </reaction>
</comment>
<dbReference type="EMBL" id="BJVY01000051">
    <property type="protein sequence ID" value="GEL74650.1"/>
    <property type="molecule type" value="Genomic_DNA"/>
</dbReference>
<keyword evidence="4" id="KW-0949">S-adenosyl-L-methionine</keyword>
<evidence type="ECO:0000256" key="4">
    <source>
        <dbReference type="ARBA" id="ARBA00022691"/>
    </source>
</evidence>
<accession>A0A511HM46</accession>
<reference evidence="7 10" key="2">
    <citation type="submission" date="2019-07" db="EMBL/GenBank/DDBJ databases">
        <title>Whole genome shotgun sequence of Myxococcus virescens NBRC 100334.</title>
        <authorList>
            <person name="Hosoyama A."/>
            <person name="Uohara A."/>
            <person name="Ohji S."/>
            <person name="Ichikawa N."/>
        </authorList>
    </citation>
    <scope>NUCLEOTIDE SEQUENCE [LARGE SCALE GENOMIC DNA]</scope>
    <source>
        <strain evidence="7 10">NBRC 100334</strain>
    </source>
</reference>
<dbReference type="SUPFAM" id="SSF53335">
    <property type="entry name" value="S-adenosyl-L-methionine-dependent methyltransferases"/>
    <property type="match status" value="1"/>
</dbReference>
<dbReference type="RefSeq" id="WP_090491690.1">
    <property type="nucleotide sequence ID" value="NZ_BJVY01000051.1"/>
</dbReference>
<evidence type="ECO:0000256" key="1">
    <source>
        <dbReference type="ARBA" id="ARBA00011975"/>
    </source>
</evidence>
<dbReference type="AlphaFoldDB" id="A0A511HM46"/>
<keyword evidence="2 8" id="KW-0489">Methyltransferase</keyword>
<keyword evidence="3" id="KW-0808">Transferase</keyword>
<evidence type="ECO:0000313" key="8">
    <source>
        <dbReference type="EMBL" id="SDE55018.1"/>
    </source>
</evidence>
<evidence type="ECO:0000313" key="9">
    <source>
        <dbReference type="Proteomes" id="UP000198717"/>
    </source>
</evidence>
<dbReference type="Gene3D" id="3.40.50.150">
    <property type="entry name" value="Vaccinia Virus protein VP39"/>
    <property type="match status" value="1"/>
</dbReference>
<keyword evidence="5" id="KW-0680">Restriction system</keyword>
<dbReference type="GO" id="GO:0032259">
    <property type="term" value="P:methylation"/>
    <property type="evidence" value="ECO:0007669"/>
    <property type="project" value="UniProtKB-KW"/>
</dbReference>
<dbReference type="GO" id="GO:0003886">
    <property type="term" value="F:DNA (cytosine-5-)-methyltransferase activity"/>
    <property type="evidence" value="ECO:0007669"/>
    <property type="project" value="UniProtKB-EC"/>
</dbReference>
<sequence>MSCATHHEFTVGYLFCGSGPGSMGHDMATVEVAGRTASWRNLGGVDFDAKCCEDFTYLTGAPSLCADIATLTPEELRAFWGSDAPDMTKWSPPCKGASKLLPAEMAASAKYQDMNQLMFHAAKLVLAAYPERDNRPRLIVVENVPSFRTRCRDVLGKTIRLLRAAGYEVNVTTHDLGQEGGLAQSRERFTLSARDSRRCPVQVALPPYQGLRGVGEVLAPLPWPDDPRAGRMHRLPRVSWLNAVRLALIPPGGDWRDLPKRGHVVETLQQRGLWPTGMDTAAFRAMVEEQLGNPVEASQKRREVHRRHPVQAWAAPSPTVSGPGGAGLCAVEDPRPLEALGYGKDGRFTNQYRVGDWADPAHCVTGVTSMTAGAPSAADPRPLEALAMRKDARPGAAGVLHWTRPSATVIATSWVSGGSSPVSVADPRALELLGLGQTADGAGSYAGRPGLFGVGDWRAPSPTVTGKATVSGGNAQASVADERVERLGLGCHGRNGFYGVIGWDTTAGTITGSMQLDNGSCSVADPRLPHPRVAIDIRLALQLLAEGWEPLKGTLAPAILSPLSGCWHRPLTTLELAVLQGLPHVHRGAPLVLAGNSDSVWREHIGNAIPVGGALAWGRVLLESLLRSELGEGWALRGDYWFDAPVPNEGYAA</sequence>
<dbReference type="EMBL" id="FNAJ01000008">
    <property type="protein sequence ID" value="SDE55018.1"/>
    <property type="molecule type" value="Genomic_DNA"/>
</dbReference>
<evidence type="ECO:0000256" key="6">
    <source>
        <dbReference type="ARBA" id="ARBA00047422"/>
    </source>
</evidence>
<dbReference type="Proteomes" id="UP000321224">
    <property type="component" value="Unassembled WGS sequence"/>
</dbReference>
<dbReference type="EC" id="2.1.1.37" evidence="1"/>
<evidence type="ECO:0000256" key="2">
    <source>
        <dbReference type="ARBA" id="ARBA00022603"/>
    </source>
</evidence>
<dbReference type="PANTHER" id="PTHR10629">
    <property type="entry name" value="CYTOSINE-SPECIFIC METHYLTRANSFERASE"/>
    <property type="match status" value="1"/>
</dbReference>
<name>A0A511HM46_9BACT</name>
<dbReference type="GO" id="GO:0044027">
    <property type="term" value="P:negative regulation of gene expression via chromosomal CpG island methylation"/>
    <property type="evidence" value="ECO:0007669"/>
    <property type="project" value="TreeGrafter"/>
</dbReference>